<dbReference type="GO" id="GO:0005524">
    <property type="term" value="F:ATP binding"/>
    <property type="evidence" value="ECO:0007669"/>
    <property type="project" value="UniProtKB-KW"/>
</dbReference>
<evidence type="ECO:0000256" key="3">
    <source>
        <dbReference type="ARBA" id="ARBA00022806"/>
    </source>
</evidence>
<dbReference type="Pfam" id="PF24473">
    <property type="entry name" value="CON_HrpB"/>
    <property type="match status" value="1"/>
</dbReference>
<dbReference type="SMART" id="SM00487">
    <property type="entry name" value="DEXDc"/>
    <property type="match status" value="1"/>
</dbReference>
<evidence type="ECO:0000313" key="9">
    <source>
        <dbReference type="Proteomes" id="UP000030853"/>
    </source>
</evidence>
<dbReference type="InterPro" id="IPR013689">
    <property type="entry name" value="RNA_helicase_ATP-dep_HrpB_C"/>
</dbReference>
<reference evidence="8 9" key="1">
    <citation type="submission" date="2014-11" db="EMBL/GenBank/DDBJ databases">
        <title>Genome sequencing of Pantoea rodasii ND03.</title>
        <authorList>
            <person name="Muhamad Yunos N.Y."/>
            <person name="Chan K.-G."/>
        </authorList>
    </citation>
    <scope>NUCLEOTIDE SEQUENCE [LARGE SCALE GENOMIC DNA]</scope>
    <source>
        <strain evidence="8 9">ND03</strain>
    </source>
</reference>
<dbReference type="InterPro" id="IPR007502">
    <property type="entry name" value="Helicase-assoc_dom"/>
</dbReference>
<dbReference type="Proteomes" id="UP000030853">
    <property type="component" value="Unassembled WGS sequence"/>
</dbReference>
<evidence type="ECO:0000259" key="7">
    <source>
        <dbReference type="PROSITE" id="PS51194"/>
    </source>
</evidence>
<evidence type="ECO:0000256" key="4">
    <source>
        <dbReference type="ARBA" id="ARBA00022840"/>
    </source>
</evidence>
<dbReference type="Gene3D" id="1.20.120.1080">
    <property type="match status" value="1"/>
</dbReference>
<dbReference type="AlphaFoldDB" id="A0A0B1R9S6"/>
<dbReference type="PROSITE" id="PS51192">
    <property type="entry name" value="HELICASE_ATP_BIND_1"/>
    <property type="match status" value="1"/>
</dbReference>
<dbReference type="CDD" id="cd17990">
    <property type="entry name" value="DEXHc_HrpB"/>
    <property type="match status" value="1"/>
</dbReference>
<dbReference type="GO" id="GO:0016787">
    <property type="term" value="F:hydrolase activity"/>
    <property type="evidence" value="ECO:0007669"/>
    <property type="project" value="UniProtKB-KW"/>
</dbReference>
<name>A0A0B1R9S6_9GAMM</name>
<protein>
    <submittedName>
        <fullName evidence="8">ATP-dependent helicase HrpB</fullName>
    </submittedName>
</protein>
<proteinExistence type="predicted"/>
<evidence type="ECO:0000259" key="6">
    <source>
        <dbReference type="PROSITE" id="PS51192"/>
    </source>
</evidence>
<feature type="domain" description="Helicase ATP-binding" evidence="6">
    <location>
        <begin position="27"/>
        <end position="190"/>
    </location>
</feature>
<dbReference type="PROSITE" id="PS51194">
    <property type="entry name" value="HELICASE_CTER"/>
    <property type="match status" value="1"/>
</dbReference>
<dbReference type="InterPro" id="IPR014001">
    <property type="entry name" value="Helicase_ATP-bd"/>
</dbReference>
<dbReference type="EMBL" id="JTJJ01000041">
    <property type="protein sequence ID" value="KHJ67850.1"/>
    <property type="molecule type" value="Genomic_DNA"/>
</dbReference>
<dbReference type="GO" id="GO:0003676">
    <property type="term" value="F:nucleic acid binding"/>
    <property type="evidence" value="ECO:0007669"/>
    <property type="project" value="InterPro"/>
</dbReference>
<evidence type="ECO:0000313" key="8">
    <source>
        <dbReference type="EMBL" id="KHJ67850.1"/>
    </source>
</evidence>
<feature type="compositionally biased region" description="Basic and acidic residues" evidence="5">
    <location>
        <begin position="800"/>
        <end position="810"/>
    </location>
</feature>
<dbReference type="InterPro" id="IPR049614">
    <property type="entry name" value="HrpB_DEXH"/>
</dbReference>
<gene>
    <name evidence="8" type="ORF">QU24_12000</name>
</gene>
<dbReference type="GO" id="GO:0004386">
    <property type="term" value="F:helicase activity"/>
    <property type="evidence" value="ECO:0007669"/>
    <property type="project" value="UniProtKB-KW"/>
</dbReference>
<keyword evidence="3 8" id="KW-0347">Helicase</keyword>
<feature type="compositionally biased region" description="Basic residues" evidence="5">
    <location>
        <begin position="814"/>
        <end position="823"/>
    </location>
</feature>
<dbReference type="PIRSF" id="PIRSF005496">
    <property type="entry name" value="ATP_hel_hrpB"/>
    <property type="match status" value="1"/>
</dbReference>
<keyword evidence="2" id="KW-0378">Hydrolase</keyword>
<dbReference type="InterPro" id="IPR056329">
    <property type="entry name" value="CON_HrpB"/>
</dbReference>
<evidence type="ECO:0000256" key="1">
    <source>
        <dbReference type="ARBA" id="ARBA00022741"/>
    </source>
</evidence>
<dbReference type="InterPro" id="IPR011545">
    <property type="entry name" value="DEAD/DEAH_box_helicase_dom"/>
</dbReference>
<keyword evidence="1" id="KW-0547">Nucleotide-binding</keyword>
<feature type="region of interest" description="Disordered" evidence="5">
    <location>
        <begin position="800"/>
        <end position="823"/>
    </location>
</feature>
<sequence>MRAILAQAQWELSVSELPVSEVLPALLEALAQSPQVLLAAPTGAGKSTWLPLQLLQKARLPGRIIMLEPRRLAARNVAQRLAEGLGEQPGETVGYRMRGENCCGPNTRLEVVTEGILTRMLQRDPMLEGVSLVILDEFHERSLQADLALALLLDVQQGLRDDLKILLMSATLDNERLRQLLPDAPFIASEGRSYPVTRRYASLNTQQRFEEAVAREVAQLLREESGSLLLFLPGVAEIERVKRELASRIGEDVDLSPLYGALSLEAQRRAILPSPAGRRKVVLATNIAETSLTIEGIRLVVDSALERSAQFDVRSGVTRLQTQRISQASMTQRAGRAGRLEPGICLHLLPQEQAMRAAAQSEPEILNSDLASLHIDLLQWGCQDASQLRWLDAPPVRSLRAASTLLTHLGALEGDKLNARGRKMAALGSDPRLTAILSAAQDSDAIASAALLVAILEDPPRSGSADLRDALNRPQPHWQRRARQWQQRLNASGGKVNPDLFPALLVAGFADRLALRRGDSARYQLANGLGAMLDEQDGLSRNEWLIAPMLLQGASAADARILMALPVDMVHLRQQCPALVTQRIDVEWDEEKGTLRAWKRELVGSLVLKAQPQARPEADILHPAMLRWIREKGLSVLGWTPEAEQLRLRLYCAAEWLPEEAWPQLDDETLLDSLERWLLPEMGAVRDLKSLQSVSLVSALLHLLTWSQRQRLDTVLPTHYTVPTGSRLPIRYALDKPPALAVRIQEMFGEAQNPAVAEGRIPLVLELLSPAQRPLQITRDLAAFWRGAWPEVQKEMKGRYPKHLWPDDPAKALPTRRTKKFSS</sequence>
<organism evidence="8 9">
    <name type="scientific">Pantoea rodasii</name>
    <dbReference type="NCBI Taxonomy" id="1076549"/>
    <lineage>
        <taxon>Bacteria</taxon>
        <taxon>Pseudomonadati</taxon>
        <taxon>Pseudomonadota</taxon>
        <taxon>Gammaproteobacteria</taxon>
        <taxon>Enterobacterales</taxon>
        <taxon>Erwiniaceae</taxon>
        <taxon>Pantoea</taxon>
    </lineage>
</organism>
<dbReference type="InterPro" id="IPR010225">
    <property type="entry name" value="HrpB"/>
</dbReference>
<evidence type="ECO:0000256" key="2">
    <source>
        <dbReference type="ARBA" id="ARBA00022801"/>
    </source>
</evidence>
<accession>A0A0B1R9S6</accession>
<dbReference type="SMART" id="SM00847">
    <property type="entry name" value="HA2"/>
    <property type="match status" value="1"/>
</dbReference>
<dbReference type="SUPFAM" id="SSF52540">
    <property type="entry name" value="P-loop containing nucleoside triphosphate hydrolases"/>
    <property type="match status" value="1"/>
</dbReference>
<evidence type="ECO:0000256" key="5">
    <source>
        <dbReference type="SAM" id="MobiDB-lite"/>
    </source>
</evidence>
<dbReference type="NCBIfam" id="NF008662">
    <property type="entry name" value="PRK11664.1"/>
    <property type="match status" value="1"/>
</dbReference>
<dbReference type="PANTHER" id="PTHR43519:SF1">
    <property type="entry name" value="ATP-DEPENDENT RNA HELICASE HRPB"/>
    <property type="match status" value="1"/>
</dbReference>
<dbReference type="FunFam" id="3.40.50.300:FF:002125">
    <property type="entry name" value="ATP-dependent helicase HrpB"/>
    <property type="match status" value="1"/>
</dbReference>
<dbReference type="Pfam" id="PF08482">
    <property type="entry name" value="HrpB_C"/>
    <property type="match status" value="1"/>
</dbReference>
<dbReference type="PANTHER" id="PTHR43519">
    <property type="entry name" value="ATP-DEPENDENT RNA HELICASE HRPB"/>
    <property type="match status" value="1"/>
</dbReference>
<dbReference type="InterPro" id="IPR027417">
    <property type="entry name" value="P-loop_NTPase"/>
</dbReference>
<dbReference type="CDD" id="cd18791">
    <property type="entry name" value="SF2_C_RHA"/>
    <property type="match status" value="1"/>
</dbReference>
<feature type="domain" description="Helicase C-terminal" evidence="7">
    <location>
        <begin position="216"/>
        <end position="381"/>
    </location>
</feature>
<dbReference type="Gene3D" id="3.40.50.300">
    <property type="entry name" value="P-loop containing nucleotide triphosphate hydrolases"/>
    <property type="match status" value="2"/>
</dbReference>
<dbReference type="Pfam" id="PF00271">
    <property type="entry name" value="Helicase_C"/>
    <property type="match status" value="1"/>
</dbReference>
<dbReference type="InterPro" id="IPR001650">
    <property type="entry name" value="Helicase_C-like"/>
</dbReference>
<dbReference type="Pfam" id="PF00270">
    <property type="entry name" value="DEAD"/>
    <property type="match status" value="1"/>
</dbReference>
<dbReference type="SMART" id="SM00490">
    <property type="entry name" value="HELICc"/>
    <property type="match status" value="1"/>
</dbReference>
<dbReference type="RefSeq" id="WP_039331256.1">
    <property type="nucleotide sequence ID" value="NZ_JTJJ01000041.1"/>
</dbReference>
<comment type="caution">
    <text evidence="8">The sequence shown here is derived from an EMBL/GenBank/DDBJ whole genome shotgun (WGS) entry which is preliminary data.</text>
</comment>
<keyword evidence="4" id="KW-0067">ATP-binding</keyword>
<dbReference type="NCBIfam" id="TIGR01970">
    <property type="entry name" value="DEAH_box_HrpB"/>
    <property type="match status" value="1"/>
</dbReference>